<dbReference type="EMBL" id="CAJOBG010000465">
    <property type="protein sequence ID" value="CAF3818209.1"/>
    <property type="molecule type" value="Genomic_DNA"/>
</dbReference>
<dbReference type="SUPFAM" id="SSF102645">
    <property type="entry name" value="CoaB-like"/>
    <property type="match status" value="1"/>
</dbReference>
<dbReference type="Pfam" id="PF04127">
    <property type="entry name" value="DFP"/>
    <property type="match status" value="1"/>
</dbReference>
<feature type="domain" description="DNA/pantothenate metabolism flavoprotein C-terminal" evidence="2">
    <location>
        <begin position="135"/>
        <end position="248"/>
    </location>
</feature>
<dbReference type="Proteomes" id="UP000663866">
    <property type="component" value="Unassembled WGS sequence"/>
</dbReference>
<keyword evidence="6" id="KW-1185">Reference proteome</keyword>
<evidence type="ECO:0000256" key="1">
    <source>
        <dbReference type="ARBA" id="ARBA00005703"/>
    </source>
</evidence>
<comment type="similarity">
    <text evidence="1">Belongs to the PPC synthetase family.</text>
</comment>
<gene>
    <name evidence="4" type="ORF">OVN521_LOCUS4880</name>
    <name evidence="3" type="ORF">WKI299_LOCUS36567</name>
</gene>
<evidence type="ECO:0000313" key="4">
    <source>
        <dbReference type="EMBL" id="CAF3818209.1"/>
    </source>
</evidence>
<reference evidence="3" key="1">
    <citation type="submission" date="2021-02" db="EMBL/GenBank/DDBJ databases">
        <authorList>
            <person name="Nowell W R."/>
        </authorList>
    </citation>
    <scope>NUCLEOTIDE SEQUENCE</scope>
</reference>
<dbReference type="GO" id="GO:0003824">
    <property type="term" value="F:catalytic activity"/>
    <property type="evidence" value="ECO:0007669"/>
    <property type="project" value="UniProtKB-ARBA"/>
</dbReference>
<accession>A0A816ZZI1</accession>
<evidence type="ECO:0000259" key="2">
    <source>
        <dbReference type="Pfam" id="PF04127"/>
    </source>
</evidence>
<evidence type="ECO:0000313" key="6">
    <source>
        <dbReference type="Proteomes" id="UP000663866"/>
    </source>
</evidence>
<name>A0A816ZZI1_9BILA</name>
<proteinExistence type="inferred from homology"/>
<dbReference type="Gene3D" id="3.40.50.10300">
    <property type="entry name" value="CoaB-like"/>
    <property type="match status" value="1"/>
</dbReference>
<evidence type="ECO:0000313" key="3">
    <source>
        <dbReference type="EMBL" id="CAF2241993.1"/>
    </source>
</evidence>
<dbReference type="EMBL" id="CAJNRF010017870">
    <property type="protein sequence ID" value="CAF2241993.1"/>
    <property type="molecule type" value="Genomic_DNA"/>
</dbReference>
<comment type="caution">
    <text evidence="3">The sequence shown here is derived from an EMBL/GenBank/DDBJ whole genome shotgun (WGS) entry which is preliminary data.</text>
</comment>
<sequence length="278" mass="32176">MASMKIDLELVQAFLTKFQTTDRSIVLVTSGGTTVPLEKNTVRFIDNFSTGQRGAASVEYFLEQNYIVLFFYRLSSTLPYQRHIKNIFDESSQSNQNVYLDQYHKHQRSLLLIPFQTVADYLAGLQQLCCLLKPFGRSALIYACAAVSDYYIPDDELTEHKIPSGQNELIIRLKPVPKLLGAIKGEYAPNAFVISFKLETDEKILGEKCLQSAEKYNQDIIIGNMLKTRTHQVQIFERMKKQWTTINRLQSNSEEKEIEYHIIEFLCNKHRIYQINDK</sequence>
<organism evidence="3 5">
    <name type="scientific">Rotaria magnacalcarata</name>
    <dbReference type="NCBI Taxonomy" id="392030"/>
    <lineage>
        <taxon>Eukaryota</taxon>
        <taxon>Metazoa</taxon>
        <taxon>Spiralia</taxon>
        <taxon>Gnathifera</taxon>
        <taxon>Rotifera</taxon>
        <taxon>Eurotatoria</taxon>
        <taxon>Bdelloidea</taxon>
        <taxon>Philodinida</taxon>
        <taxon>Philodinidae</taxon>
        <taxon>Rotaria</taxon>
    </lineage>
</organism>
<dbReference type="PANTHER" id="PTHR12290">
    <property type="entry name" value="CORNICHON-RELATED"/>
    <property type="match status" value="1"/>
</dbReference>
<dbReference type="AlphaFoldDB" id="A0A816ZZI1"/>
<dbReference type="InterPro" id="IPR035929">
    <property type="entry name" value="CoaB-like_sf"/>
</dbReference>
<dbReference type="InterPro" id="IPR007085">
    <property type="entry name" value="DNA/pantothenate-metab_flavo_C"/>
</dbReference>
<protein>
    <recommendedName>
        <fullName evidence="2">DNA/pantothenate metabolism flavoprotein C-terminal domain-containing protein</fullName>
    </recommendedName>
</protein>
<dbReference type="GO" id="GO:0015937">
    <property type="term" value="P:coenzyme A biosynthetic process"/>
    <property type="evidence" value="ECO:0007669"/>
    <property type="project" value="UniProtKB-ARBA"/>
</dbReference>
<dbReference type="Proteomes" id="UP000663856">
    <property type="component" value="Unassembled WGS sequence"/>
</dbReference>
<evidence type="ECO:0000313" key="5">
    <source>
        <dbReference type="Proteomes" id="UP000663856"/>
    </source>
</evidence>